<name>A0ABD1TEF1_9LAMI</name>
<organism evidence="2 3">
    <name type="scientific">Abeliophyllum distichum</name>
    <dbReference type="NCBI Taxonomy" id="126358"/>
    <lineage>
        <taxon>Eukaryota</taxon>
        <taxon>Viridiplantae</taxon>
        <taxon>Streptophyta</taxon>
        <taxon>Embryophyta</taxon>
        <taxon>Tracheophyta</taxon>
        <taxon>Spermatophyta</taxon>
        <taxon>Magnoliopsida</taxon>
        <taxon>eudicotyledons</taxon>
        <taxon>Gunneridae</taxon>
        <taxon>Pentapetalae</taxon>
        <taxon>asterids</taxon>
        <taxon>lamiids</taxon>
        <taxon>Lamiales</taxon>
        <taxon>Oleaceae</taxon>
        <taxon>Forsythieae</taxon>
        <taxon>Abeliophyllum</taxon>
    </lineage>
</organism>
<dbReference type="PANTHER" id="PTHR31066:SF10">
    <property type="entry name" value="OCTICOSAPEPTIDE_PHOX_BEM1P FAMILY PROTEIN"/>
    <property type="match status" value="1"/>
</dbReference>
<evidence type="ECO:0000313" key="3">
    <source>
        <dbReference type="Proteomes" id="UP001604336"/>
    </source>
</evidence>
<evidence type="ECO:0000313" key="2">
    <source>
        <dbReference type="EMBL" id="KAL2511095.1"/>
    </source>
</evidence>
<reference evidence="3" key="1">
    <citation type="submission" date="2024-07" db="EMBL/GenBank/DDBJ databases">
        <title>Two chromosome-level genome assemblies of Korean endemic species Abeliophyllum distichum and Forsythia ovata (Oleaceae).</title>
        <authorList>
            <person name="Jang H."/>
        </authorList>
    </citation>
    <scope>NUCLEOTIDE SEQUENCE [LARGE SCALE GENOMIC DNA]</scope>
</reference>
<feature type="domain" description="PB1" evidence="1">
    <location>
        <begin position="42"/>
        <end position="81"/>
    </location>
</feature>
<dbReference type="SUPFAM" id="SSF54277">
    <property type="entry name" value="CAD &amp; PB1 domains"/>
    <property type="match status" value="1"/>
</dbReference>
<proteinExistence type="predicted"/>
<dbReference type="InterPro" id="IPR053198">
    <property type="entry name" value="Gynoecium_Dev_Regulator"/>
</dbReference>
<protein>
    <submittedName>
        <fullName evidence="2">PB1 domain-containing protein</fullName>
    </submittedName>
</protein>
<keyword evidence="3" id="KW-1185">Reference proteome</keyword>
<sequence>MSRDGEKHQQPPPPLSSSAATAARFSPVILMASSITTVVKLVFFPSSNPSPLLLPTEDLDALVSITSNEDLANLIEEYDRVAPLPAPPSLKIRAFPSVPKTSKKVSPPPLYYIAQIVLFLRHHATPRCPKPIGCGPFFRHVLRPPVYPQPAGEIPQNAYINHGHINFFNFPIMIPNNFLILKVFPLGICL</sequence>
<dbReference type="PANTHER" id="PTHR31066">
    <property type="entry name" value="OS05G0427100 PROTEIN-RELATED"/>
    <property type="match status" value="1"/>
</dbReference>
<accession>A0ABD1TEF1</accession>
<dbReference type="Pfam" id="PF00564">
    <property type="entry name" value="PB1"/>
    <property type="match status" value="1"/>
</dbReference>
<gene>
    <name evidence="2" type="ORF">Adt_16695</name>
</gene>
<dbReference type="EMBL" id="JBFOLK010000005">
    <property type="protein sequence ID" value="KAL2511095.1"/>
    <property type="molecule type" value="Genomic_DNA"/>
</dbReference>
<dbReference type="InterPro" id="IPR000270">
    <property type="entry name" value="PB1_dom"/>
</dbReference>
<comment type="caution">
    <text evidence="2">The sequence shown here is derived from an EMBL/GenBank/DDBJ whole genome shotgun (WGS) entry which is preliminary data.</text>
</comment>
<dbReference type="Proteomes" id="UP001604336">
    <property type="component" value="Unassembled WGS sequence"/>
</dbReference>
<evidence type="ECO:0000259" key="1">
    <source>
        <dbReference type="Pfam" id="PF00564"/>
    </source>
</evidence>
<dbReference type="AlphaFoldDB" id="A0ABD1TEF1"/>